<feature type="non-terminal residue" evidence="7">
    <location>
        <position position="108"/>
    </location>
</feature>
<dbReference type="SUPFAM" id="SSF52374">
    <property type="entry name" value="Nucleotidylyl transferase"/>
    <property type="match status" value="1"/>
</dbReference>
<evidence type="ECO:0000313" key="8">
    <source>
        <dbReference type="Proteomes" id="UP000284508"/>
    </source>
</evidence>
<dbReference type="InterPro" id="IPR024909">
    <property type="entry name" value="Cys-tRNA/MSH_ligase"/>
</dbReference>
<evidence type="ECO:0000259" key="6">
    <source>
        <dbReference type="Pfam" id="PF01406"/>
    </source>
</evidence>
<dbReference type="GO" id="GO:0004817">
    <property type="term" value="F:cysteine-tRNA ligase activity"/>
    <property type="evidence" value="ECO:0007669"/>
    <property type="project" value="UniProtKB-EC"/>
</dbReference>
<dbReference type="GO" id="GO:0005829">
    <property type="term" value="C:cytosol"/>
    <property type="evidence" value="ECO:0007669"/>
    <property type="project" value="TreeGrafter"/>
</dbReference>
<dbReference type="Proteomes" id="UP000284508">
    <property type="component" value="Unassembled WGS sequence"/>
</dbReference>
<dbReference type="AlphaFoldDB" id="A0A418GAS1"/>
<sequence length="108" mass="12539">MLKIFNTLTRQKEEFKPIHAGEVGMYVCGITVYDLCHIGHGRTFVAFDVVARYLRFLGYKLKYVRNITDIDDKIIKRANENGESFVALVDRMIAEMHKDFDALNILRP</sequence>
<dbReference type="EMBL" id="QXHA01001910">
    <property type="protein sequence ID" value="RIB37945.1"/>
    <property type="molecule type" value="Genomic_DNA"/>
</dbReference>
<dbReference type="GO" id="GO:0005524">
    <property type="term" value="F:ATP binding"/>
    <property type="evidence" value="ECO:0007669"/>
    <property type="project" value="UniProtKB-KW"/>
</dbReference>
<evidence type="ECO:0000313" key="7">
    <source>
        <dbReference type="EMBL" id="RIB37945.1"/>
    </source>
</evidence>
<organism evidence="7 8">
    <name type="scientific">Escherichia coli</name>
    <dbReference type="NCBI Taxonomy" id="562"/>
    <lineage>
        <taxon>Bacteria</taxon>
        <taxon>Pseudomonadati</taxon>
        <taxon>Pseudomonadota</taxon>
        <taxon>Gammaproteobacteria</taxon>
        <taxon>Enterobacterales</taxon>
        <taxon>Enterobacteriaceae</taxon>
        <taxon>Escherichia</taxon>
    </lineage>
</organism>
<evidence type="ECO:0000256" key="3">
    <source>
        <dbReference type="ARBA" id="ARBA00022598"/>
    </source>
</evidence>
<dbReference type="Gene3D" id="3.40.50.620">
    <property type="entry name" value="HUPs"/>
    <property type="match status" value="1"/>
</dbReference>
<dbReference type="GO" id="GO:0006423">
    <property type="term" value="P:cysteinyl-tRNA aminoacylation"/>
    <property type="evidence" value="ECO:0007669"/>
    <property type="project" value="TreeGrafter"/>
</dbReference>
<dbReference type="PRINTS" id="PR00983">
    <property type="entry name" value="TRNASYNTHCYS"/>
</dbReference>
<dbReference type="Pfam" id="PF01406">
    <property type="entry name" value="tRNA-synt_1e"/>
    <property type="match status" value="1"/>
</dbReference>
<evidence type="ECO:0000256" key="4">
    <source>
        <dbReference type="ARBA" id="ARBA00022741"/>
    </source>
</evidence>
<keyword evidence="5" id="KW-0067">ATP-binding</keyword>
<evidence type="ECO:0000256" key="5">
    <source>
        <dbReference type="ARBA" id="ARBA00022840"/>
    </source>
</evidence>
<dbReference type="InterPro" id="IPR032678">
    <property type="entry name" value="tRNA-synt_1_cat_dom"/>
</dbReference>
<keyword evidence="4" id="KW-0547">Nucleotide-binding</keyword>
<comment type="caution">
    <text evidence="7">The sequence shown here is derived from an EMBL/GenBank/DDBJ whole genome shotgun (WGS) entry which is preliminary data.</text>
</comment>
<accession>A0A418GAS1</accession>
<proteinExistence type="inferred from homology"/>
<name>A0A418GAS1_ECOLX</name>
<dbReference type="PANTHER" id="PTHR10890">
    <property type="entry name" value="CYSTEINYL-TRNA SYNTHETASE"/>
    <property type="match status" value="1"/>
</dbReference>
<dbReference type="InterPro" id="IPR014729">
    <property type="entry name" value="Rossmann-like_a/b/a_fold"/>
</dbReference>
<evidence type="ECO:0000256" key="2">
    <source>
        <dbReference type="ARBA" id="ARBA00011245"/>
    </source>
</evidence>
<dbReference type="PANTHER" id="PTHR10890:SF3">
    <property type="entry name" value="CYSTEINE--TRNA LIGASE, CYTOPLASMIC"/>
    <property type="match status" value="1"/>
</dbReference>
<comment type="similarity">
    <text evidence="1">Belongs to the class-I aminoacyl-tRNA synthetase family.</text>
</comment>
<feature type="domain" description="tRNA synthetases class I catalytic" evidence="6">
    <location>
        <begin position="15"/>
        <end position="108"/>
    </location>
</feature>
<gene>
    <name evidence="7" type="primary">cysS</name>
    <name evidence="7" type="ORF">D3C88_31820</name>
</gene>
<reference evidence="7 8" key="1">
    <citation type="journal article" date="2018" name="BMC Microbiol.">
        <title>Genome sequencing of strains of the most prevalent clonal group of O1:K1:H7 Escherichia coli that causes neonatal meningitis in France.</title>
        <authorList>
            <person name="Geslain G."/>
            <person name="Birgy A."/>
            <person name="Adiba S."/>
            <person name="Magnan M."/>
            <person name="Courroux C."/>
            <person name="Levy C."/>
            <person name="Cohen R."/>
            <person name="Bidet P."/>
            <person name="Bonacorsi S."/>
        </authorList>
    </citation>
    <scope>NUCLEOTIDE SEQUENCE [LARGE SCALE GENOMIC DNA]</scope>
    <source>
        <strain evidence="7 8">S308</strain>
    </source>
</reference>
<comment type="subunit">
    <text evidence="2">Monomer.</text>
</comment>
<evidence type="ECO:0000256" key="1">
    <source>
        <dbReference type="ARBA" id="ARBA00005594"/>
    </source>
</evidence>
<keyword evidence="3 7" id="KW-0436">Ligase</keyword>
<protein>
    <submittedName>
        <fullName evidence="7">Cysteine--tRNA ligase</fullName>
        <ecNumber evidence="7">6.1.1.16</ecNumber>
    </submittedName>
</protein>
<dbReference type="EC" id="6.1.1.16" evidence="7"/>